<gene>
    <name evidence="2" type="ORF">F5I99_10285</name>
</gene>
<dbReference type="AlphaFoldDB" id="A0A5J6LEV4"/>
<feature type="transmembrane region" description="Helical" evidence="1">
    <location>
        <begin position="57"/>
        <end position="77"/>
    </location>
</feature>
<dbReference type="EMBL" id="CP044222">
    <property type="protein sequence ID" value="QEW06862.1"/>
    <property type="molecule type" value="Genomic_DNA"/>
</dbReference>
<accession>A0A5J6LEV4</accession>
<sequence length="160" mass="18411">MFKREIKRPQKPMPEYQVFPPGFWHAIAAVMLMIFCVSFTGVLIFYFIDLGPHTKNIAFIELGITVALVLVLSHLTFMTSRGSIYSNALLLKFNRLCIFILVIGNIVALISGDYENAVLAAVGLALGLLAHHIYLSEQYLKLIEYYETIWAHYRWNRRKK</sequence>
<keyword evidence="1" id="KW-1133">Transmembrane helix</keyword>
<reference evidence="2 3" key="1">
    <citation type="submission" date="2019-09" db="EMBL/GenBank/DDBJ databases">
        <title>Nitrincola iocasae sp. nov., a bacterium isolated from the sediment collected at a cold seep field in South China Sea.</title>
        <authorList>
            <person name="Zhang H."/>
            <person name="Wang H."/>
            <person name="Li C."/>
        </authorList>
    </citation>
    <scope>NUCLEOTIDE SEQUENCE [LARGE SCALE GENOMIC DNA]</scope>
    <source>
        <strain evidence="2 3">KXZD1103</strain>
    </source>
</reference>
<feature type="transmembrane region" description="Helical" evidence="1">
    <location>
        <begin position="21"/>
        <end position="45"/>
    </location>
</feature>
<proteinExistence type="predicted"/>
<evidence type="ECO:0000256" key="1">
    <source>
        <dbReference type="SAM" id="Phobius"/>
    </source>
</evidence>
<evidence type="ECO:0000313" key="3">
    <source>
        <dbReference type="Proteomes" id="UP000325606"/>
    </source>
</evidence>
<feature type="transmembrane region" description="Helical" evidence="1">
    <location>
        <begin position="89"/>
        <end position="111"/>
    </location>
</feature>
<name>A0A5J6LEV4_9GAMM</name>
<feature type="transmembrane region" description="Helical" evidence="1">
    <location>
        <begin position="117"/>
        <end position="135"/>
    </location>
</feature>
<dbReference type="RefSeq" id="WP_151055717.1">
    <property type="nucleotide sequence ID" value="NZ_CP044222.1"/>
</dbReference>
<evidence type="ECO:0000313" key="2">
    <source>
        <dbReference type="EMBL" id="QEW06862.1"/>
    </source>
</evidence>
<protein>
    <submittedName>
        <fullName evidence="2">Uncharacterized protein</fullName>
    </submittedName>
</protein>
<organism evidence="2 3">
    <name type="scientific">Nitrincola iocasae</name>
    <dbReference type="NCBI Taxonomy" id="2614693"/>
    <lineage>
        <taxon>Bacteria</taxon>
        <taxon>Pseudomonadati</taxon>
        <taxon>Pseudomonadota</taxon>
        <taxon>Gammaproteobacteria</taxon>
        <taxon>Oceanospirillales</taxon>
        <taxon>Oceanospirillaceae</taxon>
        <taxon>Nitrincola</taxon>
    </lineage>
</organism>
<dbReference type="Proteomes" id="UP000325606">
    <property type="component" value="Chromosome"/>
</dbReference>
<keyword evidence="3" id="KW-1185">Reference proteome</keyword>
<keyword evidence="1" id="KW-0812">Transmembrane</keyword>
<keyword evidence="1" id="KW-0472">Membrane</keyword>
<dbReference type="KEGG" id="nik:F5I99_10285"/>